<keyword evidence="2" id="KW-1185">Reference proteome</keyword>
<reference evidence="1 2" key="2">
    <citation type="journal article" date="2022" name="Mol. Ecol. Resour.">
        <title>The genomes of chicory, endive, great burdock and yacon provide insights into Asteraceae paleo-polyploidization history and plant inulin production.</title>
        <authorList>
            <person name="Fan W."/>
            <person name="Wang S."/>
            <person name="Wang H."/>
            <person name="Wang A."/>
            <person name="Jiang F."/>
            <person name="Liu H."/>
            <person name="Zhao H."/>
            <person name="Xu D."/>
            <person name="Zhang Y."/>
        </authorList>
    </citation>
    <scope>NUCLEOTIDE SEQUENCE [LARGE SCALE GENOMIC DNA]</scope>
    <source>
        <strain evidence="2">cv. Yunnan</strain>
        <tissue evidence="1">Leaves</tissue>
    </source>
</reference>
<gene>
    <name evidence="1" type="ORF">L1987_44049</name>
</gene>
<sequence>MEISTKLDRWVWVDSDGDGDYMGFSVALYKLLNLNASLSFTNARLSKDLTDIRPSLVHHLPLSPAAATLVS</sequence>
<evidence type="ECO:0000313" key="1">
    <source>
        <dbReference type="EMBL" id="KAI3784941.1"/>
    </source>
</evidence>
<comment type="caution">
    <text evidence="1">The sequence shown here is derived from an EMBL/GenBank/DDBJ whole genome shotgun (WGS) entry which is preliminary data.</text>
</comment>
<reference evidence="2" key="1">
    <citation type="journal article" date="2022" name="Mol. Ecol. Resour.">
        <title>The genomes of chicory, endive, great burdock and yacon provide insights into Asteraceae palaeo-polyploidization history and plant inulin production.</title>
        <authorList>
            <person name="Fan W."/>
            <person name="Wang S."/>
            <person name="Wang H."/>
            <person name="Wang A."/>
            <person name="Jiang F."/>
            <person name="Liu H."/>
            <person name="Zhao H."/>
            <person name="Xu D."/>
            <person name="Zhang Y."/>
        </authorList>
    </citation>
    <scope>NUCLEOTIDE SEQUENCE [LARGE SCALE GENOMIC DNA]</scope>
    <source>
        <strain evidence="2">cv. Yunnan</strain>
    </source>
</reference>
<organism evidence="1 2">
    <name type="scientific">Smallanthus sonchifolius</name>
    <dbReference type="NCBI Taxonomy" id="185202"/>
    <lineage>
        <taxon>Eukaryota</taxon>
        <taxon>Viridiplantae</taxon>
        <taxon>Streptophyta</taxon>
        <taxon>Embryophyta</taxon>
        <taxon>Tracheophyta</taxon>
        <taxon>Spermatophyta</taxon>
        <taxon>Magnoliopsida</taxon>
        <taxon>eudicotyledons</taxon>
        <taxon>Gunneridae</taxon>
        <taxon>Pentapetalae</taxon>
        <taxon>asterids</taxon>
        <taxon>campanulids</taxon>
        <taxon>Asterales</taxon>
        <taxon>Asteraceae</taxon>
        <taxon>Asteroideae</taxon>
        <taxon>Heliantheae alliance</taxon>
        <taxon>Millerieae</taxon>
        <taxon>Smallanthus</taxon>
    </lineage>
</organism>
<dbReference type="Proteomes" id="UP001056120">
    <property type="component" value="Linkage Group LG14"/>
</dbReference>
<protein>
    <submittedName>
        <fullName evidence="1">Uncharacterized protein</fullName>
    </submittedName>
</protein>
<proteinExistence type="predicted"/>
<dbReference type="EMBL" id="CM042031">
    <property type="protein sequence ID" value="KAI3784941.1"/>
    <property type="molecule type" value="Genomic_DNA"/>
</dbReference>
<evidence type="ECO:0000313" key="2">
    <source>
        <dbReference type="Proteomes" id="UP001056120"/>
    </source>
</evidence>
<accession>A0ACB9GP11</accession>
<name>A0ACB9GP11_9ASTR</name>